<dbReference type="EMBL" id="VFQE01000001">
    <property type="protein sequence ID" value="TQN43270.1"/>
    <property type="molecule type" value="Genomic_DNA"/>
</dbReference>
<feature type="transmembrane region" description="Helical" evidence="1">
    <location>
        <begin position="476"/>
        <end position="495"/>
    </location>
</feature>
<keyword evidence="2" id="KW-0378">Hydrolase</keyword>
<feature type="transmembrane region" description="Helical" evidence="1">
    <location>
        <begin position="210"/>
        <end position="230"/>
    </location>
</feature>
<organism evidence="2 3">
    <name type="scientific">Blastococcus colisei</name>
    <dbReference type="NCBI Taxonomy" id="1564162"/>
    <lineage>
        <taxon>Bacteria</taxon>
        <taxon>Bacillati</taxon>
        <taxon>Actinomycetota</taxon>
        <taxon>Actinomycetes</taxon>
        <taxon>Geodermatophilales</taxon>
        <taxon>Geodermatophilaceae</taxon>
        <taxon>Blastococcus</taxon>
    </lineage>
</organism>
<evidence type="ECO:0000313" key="2">
    <source>
        <dbReference type="EMBL" id="TQN43270.1"/>
    </source>
</evidence>
<comment type="caution">
    <text evidence="2">The sequence shown here is derived from an EMBL/GenBank/DDBJ whole genome shotgun (WGS) entry which is preliminary data.</text>
</comment>
<feature type="transmembrane region" description="Helical" evidence="1">
    <location>
        <begin position="784"/>
        <end position="807"/>
    </location>
</feature>
<feature type="transmembrane region" description="Helical" evidence="1">
    <location>
        <begin position="279"/>
        <end position="298"/>
    </location>
</feature>
<gene>
    <name evidence="2" type="ORF">FHU33_2708</name>
</gene>
<reference evidence="2 3" key="1">
    <citation type="submission" date="2019-06" db="EMBL/GenBank/DDBJ databases">
        <title>Sequencing the genomes of 1000 actinobacteria strains.</title>
        <authorList>
            <person name="Klenk H.-P."/>
        </authorList>
    </citation>
    <scope>NUCLEOTIDE SEQUENCE [LARGE SCALE GENOMIC DNA]</scope>
    <source>
        <strain evidence="2 3">DSM 46837</strain>
    </source>
</reference>
<keyword evidence="3" id="KW-1185">Reference proteome</keyword>
<feature type="transmembrane region" description="Helical" evidence="1">
    <location>
        <begin position="819"/>
        <end position="839"/>
    </location>
</feature>
<keyword evidence="1" id="KW-0472">Membrane</keyword>
<keyword evidence="1" id="KW-1133">Transmembrane helix</keyword>
<dbReference type="GO" id="GO:0006508">
    <property type="term" value="P:proteolysis"/>
    <property type="evidence" value="ECO:0007669"/>
    <property type="project" value="UniProtKB-KW"/>
</dbReference>
<evidence type="ECO:0000256" key="1">
    <source>
        <dbReference type="SAM" id="Phobius"/>
    </source>
</evidence>
<feature type="transmembrane region" description="Helical" evidence="1">
    <location>
        <begin position="435"/>
        <end position="456"/>
    </location>
</feature>
<accession>A0A543PGR3</accession>
<feature type="transmembrane region" description="Helical" evidence="1">
    <location>
        <begin position="584"/>
        <end position="604"/>
    </location>
</feature>
<protein>
    <submittedName>
        <fullName evidence="2">Putative peptide zinc metalloprotease protein</fullName>
    </submittedName>
</protein>
<dbReference type="AlphaFoldDB" id="A0A543PGR3"/>
<feature type="transmembrane region" description="Helical" evidence="1">
    <location>
        <begin position="745"/>
        <end position="764"/>
    </location>
</feature>
<feature type="transmembrane region" description="Helical" evidence="1">
    <location>
        <begin position="610"/>
        <end position="626"/>
    </location>
</feature>
<proteinExistence type="predicted"/>
<feature type="transmembrane region" description="Helical" evidence="1">
    <location>
        <begin position="709"/>
        <end position="733"/>
    </location>
</feature>
<feature type="transmembrane region" description="Helical" evidence="1">
    <location>
        <begin position="560"/>
        <end position="577"/>
    </location>
</feature>
<keyword evidence="1" id="KW-0812">Transmembrane</keyword>
<name>A0A543PGR3_9ACTN</name>
<feature type="transmembrane region" description="Helical" evidence="1">
    <location>
        <begin position="178"/>
        <end position="198"/>
    </location>
</feature>
<keyword evidence="2" id="KW-0645">Protease</keyword>
<evidence type="ECO:0000313" key="3">
    <source>
        <dbReference type="Proteomes" id="UP000319865"/>
    </source>
</evidence>
<feature type="transmembrane region" description="Helical" evidence="1">
    <location>
        <begin position="633"/>
        <end position="661"/>
    </location>
</feature>
<sequence>MSGVPFEEGVPGVRVADSDVLTPSTAGAFPVHRLAEGIELLGEYKDSAYQEPKYLVQRADGQAMQLPGLLYRVACSLDGTRDDGEVAAQVGAELEQHLTAEQVSFLVEERLRPVGLIAPDRGSQRTAEDGTTVAPTPTPAPVRSDPLLALRYRVGVISAGVAWRIAGFFRVLFVRPVWIGLLTAFVVTDLWIVAQGDVVGRMVAGVRDIALHPTLILAILGLGIVASAVHECGHVTACRYGGARPGDIGVGLYLVWPAFYSTVTDSYRLDRVGRLRTDLGGVYFNAVFMLGLGLVYIGTGEPWLLLALIGKHVETAWQFLPLLRMDGYYVLADLLGVPDLFGYVRPVLGSLLPWRPAHPLMRQLKPRARRLVLLWVVVVVPVLTLYLVAFLIAVPRLLPAAWEATLEYLRRLDAAARTGDVAVTTLGVFQLLLLALPWIGVGLILWSLAGLLHRVLAARWRWARMSVAGQPAVRRAVALTALGALGALLVARVAAVASAHPATTGEARFVAGALAAVRGIDGGPTVGPGEWPAREQLVGYAALTGAFDRHATVLTGGREPAVVASGVVVICVLVLVATRRLRPLAVAVPLAATVAMGPAVTALATAGPSLLGAAWAAGGALTVALVRRRPAMLLGAFAIAVGVVTEPLLAVPLAAGLAAVLTHGQPGTGRPRRSVAPVPANGTAAHPAHPVTGRRYTTVRGRSGMADPAVWLAMALLLAVGAFGAFGAVPAGRSRDLSLDGSERTVLLLAVGLVVVVGLVVRWLRPHAMAAATLVVLAVLPWRGAEGALLLAVVAAAGLAALVTDALARGRPEERPHPLLRVAVAVPAVVVIVVGGLFLPVAAGGLPHRELAAWITGPASTGGTVAVPVRLWGDLLRDGVPEDRLVLTTAPDAAAAIWTVEVGDVGGVTGAAAGFGAGATSLTVLPLPPAEMRHRMAAVERHAAEAAAGRHAAGPAVVAQQRLGRLLASSPRLLAEPDVLTALRNGSVDARVLVVLAGLTVEHTVEVAAVPTGSGEDPGAGPRHEIVVTRLDGRSADRPEVVAVLTEWLQAQPTPFAPSVVTAGPSGVSVGWSPPAPVPATGW</sequence>
<feature type="transmembrane region" description="Helical" evidence="1">
    <location>
        <begin position="250"/>
        <end position="267"/>
    </location>
</feature>
<dbReference type="Proteomes" id="UP000319865">
    <property type="component" value="Unassembled WGS sequence"/>
</dbReference>
<keyword evidence="2" id="KW-0482">Metalloprotease</keyword>
<feature type="transmembrane region" description="Helical" evidence="1">
    <location>
        <begin position="372"/>
        <end position="394"/>
    </location>
</feature>
<dbReference type="GO" id="GO:0008237">
    <property type="term" value="F:metallopeptidase activity"/>
    <property type="evidence" value="ECO:0007669"/>
    <property type="project" value="UniProtKB-KW"/>
</dbReference>